<protein>
    <submittedName>
        <fullName evidence="2">Uncharacterized protein</fullName>
    </submittedName>
</protein>
<dbReference type="Proteomes" id="UP000019103">
    <property type="component" value="Unassembled WGS sequence"/>
</dbReference>
<organism evidence="2 3">
    <name type="scientific">Plasmodium falciparum (isolate Palo Alto / Uganda)</name>
    <dbReference type="NCBI Taxonomy" id="57270"/>
    <lineage>
        <taxon>Eukaryota</taxon>
        <taxon>Sar</taxon>
        <taxon>Alveolata</taxon>
        <taxon>Apicomplexa</taxon>
        <taxon>Aconoidasida</taxon>
        <taxon>Haemosporida</taxon>
        <taxon>Plasmodiidae</taxon>
        <taxon>Plasmodium</taxon>
        <taxon>Plasmodium (Laverania)</taxon>
    </lineage>
</organism>
<feature type="transmembrane region" description="Helical" evidence="1">
    <location>
        <begin position="21"/>
        <end position="40"/>
    </location>
</feature>
<name>W4J624_PLAFP</name>
<feature type="transmembrane region" description="Helical" evidence="1">
    <location>
        <begin position="52"/>
        <end position="81"/>
    </location>
</feature>
<keyword evidence="1" id="KW-1133">Transmembrane helix</keyword>
<keyword evidence="1" id="KW-0472">Membrane</keyword>
<keyword evidence="1" id="KW-0812">Transmembrane</keyword>
<accession>W4J624</accession>
<proteinExistence type="predicted"/>
<dbReference type="EMBL" id="KI927283">
    <property type="protein sequence ID" value="ETW57047.1"/>
    <property type="molecule type" value="Genomic_DNA"/>
</dbReference>
<sequence>MKLIKYIVLINRNIFLYINNLILHNTMYNITCYIFLITIIQTYLLKYKYFQYIYVFCIIKVYILIYNLNILSFFVLLNVVDNIDRKLYIYNIYIGLYKLKKYIKYNMFCFIFLIKYLNLLCYI</sequence>
<reference evidence="2 3" key="1">
    <citation type="submission" date="2013-02" db="EMBL/GenBank/DDBJ databases">
        <title>The Genome Annotation of Plasmodium falciparum Palo Alto/Uganda.</title>
        <authorList>
            <consortium name="The Broad Institute Genome Sequencing Platform"/>
            <consortium name="The Broad Institute Genome Sequencing Center for Infectious Disease"/>
            <person name="Neafsey D."/>
            <person name="Hoffman S."/>
            <person name="Volkman S."/>
            <person name="Rosenthal P."/>
            <person name="Walker B."/>
            <person name="Young S.K."/>
            <person name="Zeng Q."/>
            <person name="Gargeya S."/>
            <person name="Fitzgerald M."/>
            <person name="Haas B."/>
            <person name="Abouelleil A."/>
            <person name="Allen A.W."/>
            <person name="Alvarado L."/>
            <person name="Arachchi H.M."/>
            <person name="Berlin A.M."/>
            <person name="Chapman S.B."/>
            <person name="Gainer-Dewar J."/>
            <person name="Goldberg J."/>
            <person name="Griggs A."/>
            <person name="Gujja S."/>
            <person name="Hansen M."/>
            <person name="Howarth C."/>
            <person name="Imamovic A."/>
            <person name="Ireland A."/>
            <person name="Larimer J."/>
            <person name="McCowan C."/>
            <person name="Murphy C."/>
            <person name="Pearson M."/>
            <person name="Poon T.W."/>
            <person name="Priest M."/>
            <person name="Roberts A."/>
            <person name="Saif S."/>
            <person name="Shea T."/>
            <person name="Sisk P."/>
            <person name="Sykes S."/>
            <person name="Wortman J."/>
            <person name="Nusbaum C."/>
            <person name="Birren B."/>
        </authorList>
    </citation>
    <scope>NUCLEOTIDE SEQUENCE [LARGE SCALE GENOMIC DNA]</scope>
    <source>
        <strain evidence="2 3">Palo Alto/Uganda</strain>
    </source>
</reference>
<feature type="transmembrane region" description="Helical" evidence="1">
    <location>
        <begin position="102"/>
        <end position="120"/>
    </location>
</feature>
<evidence type="ECO:0000313" key="3">
    <source>
        <dbReference type="Proteomes" id="UP000019103"/>
    </source>
</evidence>
<evidence type="ECO:0000313" key="2">
    <source>
        <dbReference type="EMBL" id="ETW57047.1"/>
    </source>
</evidence>
<reference evidence="2 3" key="2">
    <citation type="submission" date="2013-02" db="EMBL/GenBank/DDBJ databases">
        <title>The Genome Sequence of Plasmodium falciparum Palo Alto/Uganda.</title>
        <authorList>
            <consortium name="The Broad Institute Genome Sequencing Platform"/>
            <consortium name="The Broad Institute Genome Sequencing Center for Infectious Disease"/>
            <person name="Neafsey D."/>
            <person name="Cheeseman I."/>
            <person name="Volkman S."/>
            <person name="Adams J."/>
            <person name="Walker B."/>
            <person name="Young S.K."/>
            <person name="Zeng Q."/>
            <person name="Gargeya S."/>
            <person name="Fitzgerald M."/>
            <person name="Haas B."/>
            <person name="Abouelleil A."/>
            <person name="Alvarado L."/>
            <person name="Arachchi H.M."/>
            <person name="Berlin A.M."/>
            <person name="Chapman S.B."/>
            <person name="Dewar J."/>
            <person name="Goldberg J."/>
            <person name="Griggs A."/>
            <person name="Gujja S."/>
            <person name="Hansen M."/>
            <person name="Howarth C."/>
            <person name="Imamovic A."/>
            <person name="Larimer J."/>
            <person name="McCowan C."/>
            <person name="Murphy C."/>
            <person name="Neiman D."/>
            <person name="Pearson M."/>
            <person name="Priest M."/>
            <person name="Roberts A."/>
            <person name="Saif S."/>
            <person name="Shea T."/>
            <person name="Sisk P."/>
            <person name="Sykes S."/>
            <person name="Wortman J."/>
            <person name="Nusbaum C."/>
            <person name="Birren B."/>
        </authorList>
    </citation>
    <scope>NUCLEOTIDE SEQUENCE [LARGE SCALE GENOMIC DNA]</scope>
    <source>
        <strain evidence="2 3">Palo Alto/Uganda</strain>
    </source>
</reference>
<evidence type="ECO:0000256" key="1">
    <source>
        <dbReference type="SAM" id="Phobius"/>
    </source>
</evidence>
<gene>
    <name evidence="2" type="ORF">PFUGPA_00823</name>
</gene>
<dbReference type="AlphaFoldDB" id="W4J624"/>